<sequence length="455" mass="48942">MLNSKLSLQKTLLIASMIFGVIFGAGNLIFPIHLGQLAGSNWLSASSGFLVSSALLPLMAFLAISITKTSGVYELAKPIGAGYALLFLILVHATLGPFFATPRTATVPFSIGIAPNLPKSMHGIGLLIYSAIFFAIVFFLSIKEGKITNLIGKFLNPIFLLLLFGIFLLAFMKPLGSAQSAAATTAYQGNSFANGFLQGYNTMDGLGAITLGITIITSVRSLGIKREKDVSIAAAKSGAIGVLGIAMIYICLIWLGASSLHHFKLADNGGTTLAQIVHYYLGPAGNALLATLTTITCLTTAMGLIVAFAQDFHKHFPKISYKTFLAVNCLISFGFANLGLNNIINWSKPVLMLLYPLAISLIIMGILSPLFKNDPVVYRITTALTFIPATFDMINALPDVLRNTQLVQGMISFAQKSFPFFNLGFGWLCFAIGGFIIALCIHFTKRKFFYATIEE</sequence>
<dbReference type="AlphaFoldDB" id="D4YUA0"/>
<dbReference type="GO" id="GO:0015818">
    <property type="term" value="P:isoleucine transport"/>
    <property type="evidence" value="ECO:0007669"/>
    <property type="project" value="TreeGrafter"/>
</dbReference>
<evidence type="ECO:0000256" key="7">
    <source>
        <dbReference type="ARBA" id="ARBA00022989"/>
    </source>
</evidence>
<dbReference type="PANTHER" id="PTHR30588:SF0">
    <property type="entry name" value="BRANCHED-CHAIN AMINO ACID PERMEASE BRNQ"/>
    <property type="match status" value="1"/>
</dbReference>
<dbReference type="OrthoDB" id="9783920at2"/>
<evidence type="ECO:0000256" key="6">
    <source>
        <dbReference type="ARBA" id="ARBA00022970"/>
    </source>
</evidence>
<evidence type="ECO:0000256" key="4">
    <source>
        <dbReference type="ARBA" id="ARBA00022475"/>
    </source>
</evidence>
<feature type="transmembrane region" description="Helical" evidence="9">
    <location>
        <begin position="120"/>
        <end position="142"/>
    </location>
</feature>
<dbReference type="RefSeq" id="WP_006352262.1">
    <property type="nucleotide sequence ID" value="NZ_ADNY01000042.1"/>
</dbReference>
<feature type="transmembrane region" description="Helical" evidence="9">
    <location>
        <begin position="12"/>
        <end position="30"/>
    </location>
</feature>
<proteinExistence type="inferred from homology"/>
<dbReference type="GO" id="GO:0005886">
    <property type="term" value="C:plasma membrane"/>
    <property type="evidence" value="ECO:0007669"/>
    <property type="project" value="UniProtKB-SubCell"/>
</dbReference>
<dbReference type="NCBIfam" id="TIGR00796">
    <property type="entry name" value="livcs"/>
    <property type="match status" value="1"/>
</dbReference>
<keyword evidence="6 9" id="KW-0029">Amino-acid transport</keyword>
<evidence type="ECO:0000256" key="2">
    <source>
        <dbReference type="ARBA" id="ARBA00008540"/>
    </source>
</evidence>
<dbReference type="PATRIC" id="fig|585524.9.peg.274"/>
<evidence type="ECO:0000256" key="1">
    <source>
        <dbReference type="ARBA" id="ARBA00004651"/>
    </source>
</evidence>
<keyword evidence="5 9" id="KW-0812">Transmembrane</keyword>
<comment type="subcellular location">
    <subcellularLocation>
        <location evidence="1 9">Cell membrane</location>
        <topology evidence="1 9">Multi-pass membrane protein</topology>
    </subcellularLocation>
</comment>
<organism evidence="10 11">
    <name type="scientific">Lactobacillus amylolyticus DSM 11664</name>
    <dbReference type="NCBI Taxonomy" id="585524"/>
    <lineage>
        <taxon>Bacteria</taxon>
        <taxon>Bacillati</taxon>
        <taxon>Bacillota</taxon>
        <taxon>Bacilli</taxon>
        <taxon>Lactobacillales</taxon>
        <taxon>Lactobacillaceae</taxon>
        <taxon>Lactobacillus</taxon>
    </lineage>
</organism>
<reference evidence="10 11" key="1">
    <citation type="submission" date="2010-04" db="EMBL/GenBank/DDBJ databases">
        <authorList>
            <person name="Muzny D."/>
            <person name="Qin X."/>
            <person name="Deng J."/>
            <person name="Jiang H."/>
            <person name="Liu Y."/>
            <person name="Qu J."/>
            <person name="Song X.-Z."/>
            <person name="Zhang L."/>
            <person name="Thornton R."/>
            <person name="Coyle M."/>
            <person name="Francisco L."/>
            <person name="Jackson L."/>
            <person name="Javaid M."/>
            <person name="Korchina V."/>
            <person name="Kovar C."/>
            <person name="Mata R."/>
            <person name="Mathew T."/>
            <person name="Ngo R."/>
            <person name="Nguyen L."/>
            <person name="Nguyen N."/>
            <person name="Okwuonu G."/>
            <person name="Ongeri F."/>
            <person name="Pham C."/>
            <person name="Simmons D."/>
            <person name="Wilczek-Boney K."/>
            <person name="Hale W."/>
            <person name="Jakkamsetti A."/>
            <person name="Pham P."/>
            <person name="Ruth R."/>
            <person name="San Lucas F."/>
            <person name="Warren J."/>
            <person name="Zhang J."/>
            <person name="Zhao Z."/>
            <person name="Zhou C."/>
            <person name="Zhu D."/>
            <person name="Lee S."/>
            <person name="Bess C."/>
            <person name="Blankenburg K."/>
            <person name="Forbes L."/>
            <person name="Fu Q."/>
            <person name="Gubbala S."/>
            <person name="Hirani K."/>
            <person name="Jayaseelan J.C."/>
            <person name="Lara F."/>
            <person name="Munidasa M."/>
            <person name="Palculict T."/>
            <person name="Patil S."/>
            <person name="Pu L.-L."/>
            <person name="Saada N."/>
            <person name="Tang L."/>
            <person name="Weissenberger G."/>
            <person name="Zhu Y."/>
            <person name="Hemphill L."/>
            <person name="Shang Y."/>
            <person name="Youmans B."/>
            <person name="Ayvaz T."/>
            <person name="Ross M."/>
            <person name="Santibanez J."/>
            <person name="Aqrawi P."/>
            <person name="Gross S."/>
            <person name="Joshi V."/>
            <person name="Fowler G."/>
            <person name="Nazareth L."/>
            <person name="Reid J."/>
            <person name="Worley K."/>
            <person name="Petrosino J."/>
            <person name="Highlander S."/>
            <person name="Gibbs R."/>
        </authorList>
    </citation>
    <scope>NUCLEOTIDE SEQUENCE [LARGE SCALE GENOMIC DNA]</scope>
    <source>
        <strain evidence="10 11">DSM 11664</strain>
    </source>
</reference>
<feature type="transmembrane region" description="Helical" evidence="9">
    <location>
        <begin position="42"/>
        <end position="67"/>
    </location>
</feature>
<gene>
    <name evidence="10" type="primary">brnQ</name>
    <name evidence="10" type="ORF">HMPREF0493_1111</name>
</gene>
<comment type="function">
    <text evidence="9">Component of the transport system for branched-chain amino acids.</text>
</comment>
<feature type="transmembrane region" description="Helical" evidence="9">
    <location>
        <begin position="205"/>
        <end position="223"/>
    </location>
</feature>
<feature type="transmembrane region" description="Helical" evidence="9">
    <location>
        <begin position="352"/>
        <end position="371"/>
    </location>
</feature>
<protein>
    <recommendedName>
        <fullName evidence="9">Branched-chain amino acid transport system carrier protein</fullName>
    </recommendedName>
</protein>
<dbReference type="InterPro" id="IPR004685">
    <property type="entry name" value="Brnchd-chn_aa_trnsp_Livcs"/>
</dbReference>
<evidence type="ECO:0000256" key="9">
    <source>
        <dbReference type="RuleBase" id="RU362122"/>
    </source>
</evidence>
<dbReference type="GO" id="GO:0005304">
    <property type="term" value="F:L-valine transmembrane transporter activity"/>
    <property type="evidence" value="ECO:0007669"/>
    <property type="project" value="TreeGrafter"/>
</dbReference>
<dbReference type="eggNOG" id="COG1114">
    <property type="taxonomic scope" value="Bacteria"/>
</dbReference>
<accession>D4YUA0</accession>
<feature type="transmembrane region" description="Helical" evidence="9">
    <location>
        <begin position="287"/>
        <end position="309"/>
    </location>
</feature>
<keyword evidence="7 9" id="KW-1133">Transmembrane helix</keyword>
<evidence type="ECO:0000256" key="5">
    <source>
        <dbReference type="ARBA" id="ARBA00022692"/>
    </source>
</evidence>
<feature type="transmembrane region" description="Helical" evidence="9">
    <location>
        <begin position="154"/>
        <end position="172"/>
    </location>
</feature>
<keyword evidence="4" id="KW-1003">Cell membrane</keyword>
<keyword evidence="11" id="KW-1185">Reference proteome</keyword>
<feature type="transmembrane region" description="Helical" evidence="9">
    <location>
        <begin position="376"/>
        <end position="398"/>
    </location>
</feature>
<keyword evidence="3 9" id="KW-0813">Transport</keyword>
<feature type="transmembrane region" description="Helical" evidence="9">
    <location>
        <begin position="79"/>
        <end position="100"/>
    </location>
</feature>
<dbReference type="EMBL" id="ADNY01000042">
    <property type="protein sequence ID" value="EFG55246.1"/>
    <property type="molecule type" value="Genomic_DNA"/>
</dbReference>
<feature type="transmembrane region" description="Helical" evidence="9">
    <location>
        <begin position="321"/>
        <end position="340"/>
    </location>
</feature>
<dbReference type="Proteomes" id="UP000004069">
    <property type="component" value="Unassembled WGS sequence"/>
</dbReference>
<dbReference type="Pfam" id="PF05525">
    <property type="entry name" value="Branch_AA_trans"/>
    <property type="match status" value="1"/>
</dbReference>
<dbReference type="GO" id="GO:0015188">
    <property type="term" value="F:L-isoleucine transmembrane transporter activity"/>
    <property type="evidence" value="ECO:0007669"/>
    <property type="project" value="TreeGrafter"/>
</dbReference>
<feature type="transmembrane region" description="Helical" evidence="9">
    <location>
        <begin position="418"/>
        <end position="441"/>
    </location>
</feature>
<keyword evidence="8 9" id="KW-0472">Membrane</keyword>
<evidence type="ECO:0000313" key="11">
    <source>
        <dbReference type="Proteomes" id="UP000004069"/>
    </source>
</evidence>
<comment type="caution">
    <text evidence="10">The sequence shown here is derived from an EMBL/GenBank/DDBJ whole genome shotgun (WGS) entry which is preliminary data.</text>
</comment>
<feature type="transmembrane region" description="Helical" evidence="9">
    <location>
        <begin position="235"/>
        <end position="257"/>
    </location>
</feature>
<dbReference type="GO" id="GO:0015820">
    <property type="term" value="P:L-leucine transport"/>
    <property type="evidence" value="ECO:0007669"/>
    <property type="project" value="TreeGrafter"/>
</dbReference>
<dbReference type="PANTHER" id="PTHR30588">
    <property type="entry name" value="BRANCHED-CHAIN AMINO ACID TRANSPORT SYSTEM 2 CARRIER PROTEIN"/>
    <property type="match status" value="1"/>
</dbReference>
<dbReference type="GO" id="GO:0015190">
    <property type="term" value="F:L-leucine transmembrane transporter activity"/>
    <property type="evidence" value="ECO:0007669"/>
    <property type="project" value="TreeGrafter"/>
</dbReference>
<evidence type="ECO:0000313" key="10">
    <source>
        <dbReference type="EMBL" id="EFG55246.1"/>
    </source>
</evidence>
<evidence type="ECO:0000256" key="3">
    <source>
        <dbReference type="ARBA" id="ARBA00022448"/>
    </source>
</evidence>
<evidence type="ECO:0000256" key="8">
    <source>
        <dbReference type="ARBA" id="ARBA00023136"/>
    </source>
</evidence>
<name>D4YUA0_9LACO</name>
<comment type="similarity">
    <text evidence="2 9">Belongs to the branched chain amino acid transporter family.</text>
</comment>